<dbReference type="InterPro" id="IPR000200">
    <property type="entry name" value="Peptidase_C10"/>
</dbReference>
<dbReference type="Proteomes" id="UP000297149">
    <property type="component" value="Chromosome"/>
</dbReference>
<evidence type="ECO:0000256" key="3">
    <source>
        <dbReference type="ARBA" id="ARBA00022729"/>
    </source>
</evidence>
<dbReference type="RefSeq" id="WP_136415656.1">
    <property type="nucleotide sequence ID" value="NZ_CP039396.1"/>
</dbReference>
<dbReference type="InterPro" id="IPR038765">
    <property type="entry name" value="Papain-like_cys_pep_sf"/>
</dbReference>
<keyword evidence="5" id="KW-0788">Thiol protease</keyword>
<dbReference type="GO" id="GO:0006508">
    <property type="term" value="P:proteolysis"/>
    <property type="evidence" value="ECO:0007669"/>
    <property type="project" value="UniProtKB-KW"/>
</dbReference>
<evidence type="ECO:0000256" key="2">
    <source>
        <dbReference type="ARBA" id="ARBA00022670"/>
    </source>
</evidence>
<comment type="similarity">
    <text evidence="1">Belongs to the peptidase C10 family.</text>
</comment>
<keyword evidence="10" id="KW-1185">Reference proteome</keyword>
<feature type="domain" description="Spi protease inhibitor" evidence="8">
    <location>
        <begin position="21"/>
        <end position="118"/>
    </location>
</feature>
<dbReference type="InterPro" id="IPR025896">
    <property type="entry name" value="Spi_Prtas-inh"/>
</dbReference>
<feature type="active site" description="Proton acceptor" evidence="6">
    <location>
        <position position="318"/>
    </location>
</feature>
<reference evidence="10" key="1">
    <citation type="submission" date="2019-02" db="EMBL/GenBank/DDBJ databases">
        <title>Isolation and identification of novel species under the genus Muribaculum.</title>
        <authorList>
            <person name="Miyake S."/>
            <person name="Ding Y."/>
            <person name="Low A."/>
            <person name="Soh M."/>
            <person name="Seedorf H."/>
        </authorList>
    </citation>
    <scope>NUCLEOTIDE SEQUENCE [LARGE SCALE GENOMIC DNA]</scope>
    <source>
        <strain evidence="10">H5</strain>
    </source>
</reference>
<dbReference type="Gene3D" id="3.90.70.50">
    <property type="entry name" value="Peptidase C10, streptopain"/>
    <property type="match status" value="1"/>
</dbReference>
<evidence type="ECO:0000313" key="9">
    <source>
        <dbReference type="EMBL" id="QCD42526.1"/>
    </source>
</evidence>
<organism evidence="9 10">
    <name type="scientific">Duncaniella dubosii</name>
    <dbReference type="NCBI Taxonomy" id="2518971"/>
    <lineage>
        <taxon>Bacteria</taxon>
        <taxon>Pseudomonadati</taxon>
        <taxon>Bacteroidota</taxon>
        <taxon>Bacteroidia</taxon>
        <taxon>Bacteroidales</taxon>
        <taxon>Muribaculaceae</taxon>
        <taxon>Duncaniella</taxon>
    </lineage>
</organism>
<dbReference type="Pfam" id="PF13734">
    <property type="entry name" value="Inhibitor_I69"/>
    <property type="match status" value="1"/>
</dbReference>
<keyword evidence="2" id="KW-0645">Protease</keyword>
<evidence type="ECO:0000256" key="5">
    <source>
        <dbReference type="ARBA" id="ARBA00022807"/>
    </source>
</evidence>
<gene>
    <name evidence="9" type="ORF">E7747_09680</name>
</gene>
<keyword evidence="4" id="KW-0378">Hydrolase</keyword>
<feature type="chain" id="PRO_5020496625" evidence="7">
    <location>
        <begin position="22"/>
        <end position="825"/>
    </location>
</feature>
<dbReference type="KEGG" id="ddb:E7747_09680"/>
<evidence type="ECO:0000313" key="10">
    <source>
        <dbReference type="Proteomes" id="UP000297149"/>
    </source>
</evidence>
<dbReference type="Pfam" id="PF01640">
    <property type="entry name" value="Peptidase_C10"/>
    <property type="match status" value="1"/>
</dbReference>
<keyword evidence="3 7" id="KW-0732">Signal</keyword>
<dbReference type="EMBL" id="CP039396">
    <property type="protein sequence ID" value="QCD42526.1"/>
    <property type="molecule type" value="Genomic_DNA"/>
</dbReference>
<evidence type="ECO:0000256" key="7">
    <source>
        <dbReference type="SAM" id="SignalP"/>
    </source>
</evidence>
<dbReference type="InterPro" id="IPR044934">
    <property type="entry name" value="Streptopain_sf"/>
</dbReference>
<feature type="active site" description="Nucleophile" evidence="6">
    <location>
        <position position="175"/>
    </location>
</feature>
<proteinExistence type="inferred from homology"/>
<evidence type="ECO:0000256" key="1">
    <source>
        <dbReference type="ARBA" id="ARBA00009693"/>
    </source>
</evidence>
<dbReference type="PRINTS" id="PR00797">
    <property type="entry name" value="STREPTOPAIN"/>
</dbReference>
<dbReference type="SUPFAM" id="SSF54001">
    <property type="entry name" value="Cysteine proteinases"/>
    <property type="match status" value="1"/>
</dbReference>
<name>A0A4P7W3D4_9BACT</name>
<dbReference type="InterPro" id="IPR026444">
    <property type="entry name" value="Secre_tail"/>
</dbReference>
<evidence type="ECO:0000259" key="8">
    <source>
        <dbReference type="Pfam" id="PF13734"/>
    </source>
</evidence>
<evidence type="ECO:0000256" key="6">
    <source>
        <dbReference type="PIRSR" id="PIRSR600200-1"/>
    </source>
</evidence>
<dbReference type="GO" id="GO:0008234">
    <property type="term" value="F:cysteine-type peptidase activity"/>
    <property type="evidence" value="ECO:0007669"/>
    <property type="project" value="UniProtKB-KW"/>
</dbReference>
<dbReference type="NCBIfam" id="TIGR04183">
    <property type="entry name" value="Por_Secre_tail"/>
    <property type="match status" value="1"/>
</dbReference>
<protein>
    <submittedName>
        <fullName evidence="9">T9SS type A sorting domain-containing protein</fullName>
    </submittedName>
</protein>
<evidence type="ECO:0000256" key="4">
    <source>
        <dbReference type="ARBA" id="ARBA00022801"/>
    </source>
</evidence>
<feature type="signal peptide" evidence="7">
    <location>
        <begin position="1"/>
        <end position="21"/>
    </location>
</feature>
<dbReference type="AlphaFoldDB" id="A0A4P7W3D4"/>
<sequence>MKRQILTAAFISWLTGTSMTAATVNHDAALHYATEFLSERGLSSTLRPVSLSAISRSVSLPQSEAVHIFNIGENEGYVIIAGDDRAKKILAYSDTGNIDMATMPEACRTWIEQYAEEISSLPADSHAADTAGQTYENKRANAVAPLLKSRWNQKSPYNLQCPVDITTGRQSVTGCVATATAQIMYYHRHPLQATGTVSYEDRNEKIVRELDFSAIAPFDWNHMTDTYDDSADDESSQAVASLMKAVGYGTKMQYSSETSIAYHQDAGKALIDYFGYDRNIHFYERGSMSDSEWTDLIISELEAGRPVLYDGRNPSMGHTFVCDGYDGNGYFHFNWGWSGMSDGYYSLSALNPSEQSTGGSTGGYTLKQAVLCHIAPQGTPGSVAQTERLLNIEKLYFRDATSFHIASETPELHTTLDDSQLFFYSFNKGLNDFTGEVCAAVITDSGITPISTTTVSGLENNNYTAVRFQLADVSLADGTYRIGFYYRCGEQDGWHVVKCSTANGPSECYATVSGRNLTLSPVMPTISVNLASELSWNHLHADAPATWTFDIANTGDIRLEGYAGIALADASGDYKGIYVSPILCPANETVTAKINSTLKGIAGGTYQAIPFYSYNSQPTVADITLLSQSVEVKIAHLSILPENGSYLMTDNADTPLRLSVTNLSPDSWEGKLEADIIAPDGSLRQGTFSADVAVAPKSTATAMLTGDNLNLERGNYILNLYMSPGRDLLLTSISLLVTSHVSGLDEIVTDSMDVKVADGHLYIASPSQLSSVTLHDIAGHQLVRQNANGNETAIDISGLQGGVYILTIVRTDGNRDVRKINIRNS</sequence>
<accession>A0A4P7W3D4</accession>